<dbReference type="GeneID" id="31015387"/>
<dbReference type="RefSeq" id="XP_020128938.1">
    <property type="nucleotide sequence ID" value="XM_020275126.1"/>
</dbReference>
<dbReference type="InterPro" id="IPR038883">
    <property type="entry name" value="AN11006-like"/>
</dbReference>
<accession>A0A1J9QUM9</accession>
<dbReference type="OrthoDB" id="5272396at2759"/>
<comment type="caution">
    <text evidence="3">The sequence shown here is derived from an EMBL/GenBank/DDBJ whole genome shotgun (WGS) entry which is preliminary data.</text>
</comment>
<protein>
    <recommendedName>
        <fullName evidence="2">DUF7730 domain-containing protein</fullName>
    </recommendedName>
</protein>
<evidence type="ECO:0000313" key="4">
    <source>
        <dbReference type="Proteomes" id="UP000183809"/>
    </source>
</evidence>
<dbReference type="AlphaFoldDB" id="A0A1J9QUM9"/>
<proteinExistence type="predicted"/>
<dbReference type="EMBL" id="MNUE01000037">
    <property type="protein sequence ID" value="OJD32678.1"/>
    <property type="molecule type" value="Genomic_DNA"/>
</dbReference>
<dbReference type="Pfam" id="PF24864">
    <property type="entry name" value="DUF7730"/>
    <property type="match status" value="1"/>
</dbReference>
<reference evidence="3 4" key="1">
    <citation type="submission" date="2016-10" db="EMBL/GenBank/DDBJ databases">
        <title>Proteomics and genomics reveal pathogen-plant mechanisms compatible with a hemibiotrophic lifestyle of Diplodia corticola.</title>
        <authorList>
            <person name="Fernandes I."/>
            <person name="De Jonge R."/>
            <person name="Van De Peer Y."/>
            <person name="Devreese B."/>
            <person name="Alves A."/>
            <person name="Esteves A.C."/>
        </authorList>
    </citation>
    <scope>NUCLEOTIDE SEQUENCE [LARGE SCALE GENOMIC DNA]</scope>
    <source>
        <strain evidence="3 4">CBS 112549</strain>
    </source>
</reference>
<organism evidence="3 4">
    <name type="scientific">Diplodia corticola</name>
    <dbReference type="NCBI Taxonomy" id="236234"/>
    <lineage>
        <taxon>Eukaryota</taxon>
        <taxon>Fungi</taxon>
        <taxon>Dikarya</taxon>
        <taxon>Ascomycota</taxon>
        <taxon>Pezizomycotina</taxon>
        <taxon>Dothideomycetes</taxon>
        <taxon>Dothideomycetes incertae sedis</taxon>
        <taxon>Botryosphaeriales</taxon>
        <taxon>Botryosphaeriaceae</taxon>
        <taxon>Diplodia</taxon>
    </lineage>
</organism>
<feature type="region of interest" description="Disordered" evidence="1">
    <location>
        <begin position="1"/>
        <end position="34"/>
    </location>
</feature>
<name>A0A1J9QUM9_9PEZI</name>
<dbReference type="Proteomes" id="UP000183809">
    <property type="component" value="Unassembled WGS sequence"/>
</dbReference>
<evidence type="ECO:0000313" key="3">
    <source>
        <dbReference type="EMBL" id="OJD32678.1"/>
    </source>
</evidence>
<evidence type="ECO:0000256" key="1">
    <source>
        <dbReference type="SAM" id="MobiDB-lite"/>
    </source>
</evidence>
<keyword evidence="4" id="KW-1185">Reference proteome</keyword>
<dbReference type="PANTHER" id="PTHR42085:SF8">
    <property type="entry name" value="F-BOX DOMAIN-CONTAINING PROTEIN"/>
    <property type="match status" value="1"/>
</dbReference>
<dbReference type="PANTHER" id="PTHR42085">
    <property type="entry name" value="F-BOX DOMAIN-CONTAINING PROTEIN"/>
    <property type="match status" value="1"/>
</dbReference>
<gene>
    <name evidence="3" type="ORF">BKCO1_3700033</name>
</gene>
<evidence type="ECO:0000259" key="2">
    <source>
        <dbReference type="Pfam" id="PF24864"/>
    </source>
</evidence>
<feature type="domain" description="DUF7730" evidence="2">
    <location>
        <begin position="68"/>
        <end position="193"/>
    </location>
</feature>
<dbReference type="InterPro" id="IPR056632">
    <property type="entry name" value="DUF7730"/>
</dbReference>
<dbReference type="STRING" id="236234.A0A1J9QUM9"/>
<sequence length="446" mass="52347">MARRRRRKAQAEKKASGEEMGGSTEDQLEATPWPSTIYTKEELEPYKKFPVLYGERKFAREFPKEKQTLSFTDDLPAELRLMVYERVPLHVSGGFLELWSPAIWHHEARWRWRDWAALSTPLKNTFWQYASKRRALSLMRLCKKMYGEVAHMFYTKQNFRFTNLDGVLMLGAWLHTINAAHFRYLRHVTVHAALHYRGDGSIADSGQWNAFQQLVARRGMKFPCFKYRRTPKYYDAGKVGHESTVNRVVSILKSLPDLRRLEVLFEWDSPFIGFNDRRMVDCYLGYPEQLEPAAAVRHVVEDHCRDPTWWPLLAGIKREAVSPDLKMALVLLYGPNDVSTYELASPYVDEKMRAGRWLGAYAKIMGYDFGHARWEKGAYQVRYDANELLARREIKEDEEGPFLPEPPEVQHGVYAQAAKPGGSITDCHAFVEEERRRTRQNWWWWW</sequence>